<feature type="signal peptide" evidence="1">
    <location>
        <begin position="1"/>
        <end position="22"/>
    </location>
</feature>
<keyword evidence="4" id="KW-1185">Reference proteome</keyword>
<feature type="domain" description="SCP" evidence="2">
    <location>
        <begin position="247"/>
        <end position="406"/>
    </location>
</feature>
<proteinExistence type="predicted"/>
<evidence type="ECO:0000313" key="3">
    <source>
        <dbReference type="EMBL" id="KAK6746318.1"/>
    </source>
</evidence>
<reference evidence="3 4" key="1">
    <citation type="submission" date="2023-08" db="EMBL/GenBank/DDBJ databases">
        <title>A Necator americanus chromosomal reference genome.</title>
        <authorList>
            <person name="Ilik V."/>
            <person name="Petrzelkova K.J."/>
            <person name="Pardy F."/>
            <person name="Fuh T."/>
            <person name="Niatou-Singa F.S."/>
            <person name="Gouil Q."/>
            <person name="Baker L."/>
            <person name="Ritchie M.E."/>
            <person name="Jex A.R."/>
            <person name="Gazzola D."/>
            <person name="Li H."/>
            <person name="Toshio Fujiwara R."/>
            <person name="Zhan B."/>
            <person name="Aroian R.V."/>
            <person name="Pafco B."/>
            <person name="Schwarz E.M."/>
        </authorList>
    </citation>
    <scope>NUCLEOTIDE SEQUENCE [LARGE SCALE GENOMIC DNA]</scope>
    <source>
        <strain evidence="3 4">Aroian</strain>
        <tissue evidence="3">Whole animal</tissue>
    </source>
</reference>
<dbReference type="CDD" id="cd05380">
    <property type="entry name" value="CAP_euk"/>
    <property type="match status" value="2"/>
</dbReference>
<evidence type="ECO:0000313" key="4">
    <source>
        <dbReference type="Proteomes" id="UP001303046"/>
    </source>
</evidence>
<dbReference type="Pfam" id="PF00188">
    <property type="entry name" value="CAP"/>
    <property type="match status" value="2"/>
</dbReference>
<dbReference type="InterPro" id="IPR001283">
    <property type="entry name" value="CRISP-related"/>
</dbReference>
<keyword evidence="1" id="KW-0732">Signal</keyword>
<sequence>MRSRERLLSFFCVIALTTHVHSAIECKIDPQQNAKNAEKDKFLDVHNQLRQSIVEGAPFQSLGTVPTGSKMYSLSYSCRMEYDLQAELDKCTGKITNFKGFAQNLAIVYSGGGNIDPTQKIDEALNSWINAGRIYGIQNSENVYSDPRMYTFANMAYAKTLRIGCAYAKCANDMEAHISCVYNLVGAYGNNTIYEKGSKCTNDKDCTTYPGSTCKKQTGLCMYKGTPPAPGGGTNTMCQGNKGMTDEGRKKILEAHNTRRSLLARGLVQNGKSTSKLPTSLFMPKMIYNCETEASAIEYANGCSFKKSDENTRPGYGENVYVYPMPNADPVPAFEEAATSWWDQITKETIDRQVTYTLNLKNKEIDQSAFTQMAWASSVRLGCAIQTCHDKSFIVCRYSPAGNLLKEQIYKPGAVCRGCQAACKTSDGLCDIF</sequence>
<organism evidence="3 4">
    <name type="scientific">Necator americanus</name>
    <name type="common">Human hookworm</name>
    <dbReference type="NCBI Taxonomy" id="51031"/>
    <lineage>
        <taxon>Eukaryota</taxon>
        <taxon>Metazoa</taxon>
        <taxon>Ecdysozoa</taxon>
        <taxon>Nematoda</taxon>
        <taxon>Chromadorea</taxon>
        <taxon>Rhabditida</taxon>
        <taxon>Rhabditina</taxon>
        <taxon>Rhabditomorpha</taxon>
        <taxon>Strongyloidea</taxon>
        <taxon>Ancylostomatidae</taxon>
        <taxon>Bunostominae</taxon>
        <taxon>Necator</taxon>
    </lineage>
</organism>
<gene>
    <name evidence="3" type="primary">Necator_chrIII.g13200</name>
    <name evidence="3" type="ORF">RB195_012433</name>
</gene>
<dbReference type="Proteomes" id="UP001303046">
    <property type="component" value="Unassembled WGS sequence"/>
</dbReference>
<accession>A0ABR1D8K2</accession>
<comment type="caution">
    <text evidence="3">The sequence shown here is derived from an EMBL/GenBank/DDBJ whole genome shotgun (WGS) entry which is preliminary data.</text>
</comment>
<dbReference type="PANTHER" id="PTHR10334">
    <property type="entry name" value="CYSTEINE-RICH SECRETORY PROTEIN-RELATED"/>
    <property type="match status" value="1"/>
</dbReference>
<dbReference type="InterPro" id="IPR035940">
    <property type="entry name" value="CAP_sf"/>
</dbReference>
<dbReference type="SUPFAM" id="SSF55797">
    <property type="entry name" value="PR-1-like"/>
    <property type="match status" value="2"/>
</dbReference>
<dbReference type="InterPro" id="IPR018244">
    <property type="entry name" value="Allrgn_V5/Tpx1_CS"/>
</dbReference>
<feature type="chain" id="PRO_5046341995" description="SCP domain-containing protein" evidence="1">
    <location>
        <begin position="23"/>
        <end position="433"/>
    </location>
</feature>
<dbReference type="PROSITE" id="PS01010">
    <property type="entry name" value="CRISP_2"/>
    <property type="match status" value="1"/>
</dbReference>
<dbReference type="SMART" id="SM00198">
    <property type="entry name" value="SCP"/>
    <property type="match status" value="2"/>
</dbReference>
<dbReference type="InterPro" id="IPR014044">
    <property type="entry name" value="CAP_dom"/>
</dbReference>
<evidence type="ECO:0000259" key="2">
    <source>
        <dbReference type="SMART" id="SM00198"/>
    </source>
</evidence>
<dbReference type="Gene3D" id="3.40.33.10">
    <property type="entry name" value="CAP"/>
    <property type="match status" value="2"/>
</dbReference>
<feature type="domain" description="SCP" evidence="2">
    <location>
        <begin position="37"/>
        <end position="186"/>
    </location>
</feature>
<dbReference type="EMBL" id="JAVFWL010000003">
    <property type="protein sequence ID" value="KAK6746318.1"/>
    <property type="molecule type" value="Genomic_DNA"/>
</dbReference>
<dbReference type="PRINTS" id="PR00837">
    <property type="entry name" value="V5TPXLIKE"/>
</dbReference>
<evidence type="ECO:0000256" key="1">
    <source>
        <dbReference type="SAM" id="SignalP"/>
    </source>
</evidence>
<name>A0ABR1D8K2_NECAM</name>
<protein>
    <recommendedName>
        <fullName evidence="2">SCP domain-containing protein</fullName>
    </recommendedName>
</protein>